<evidence type="ECO:0000256" key="1">
    <source>
        <dbReference type="SAM" id="Phobius"/>
    </source>
</evidence>
<reference evidence="2 3" key="1">
    <citation type="submission" date="2016-02" db="EMBL/GenBank/DDBJ databases">
        <title>Genome analysis of coral dinoflagellate symbionts highlights evolutionary adaptations to a symbiotic lifestyle.</title>
        <authorList>
            <person name="Aranda M."/>
            <person name="Li Y."/>
            <person name="Liew Y.J."/>
            <person name="Baumgarten S."/>
            <person name="Simakov O."/>
            <person name="Wilson M."/>
            <person name="Piel J."/>
            <person name="Ashoor H."/>
            <person name="Bougouffa S."/>
            <person name="Bajic V.B."/>
            <person name="Ryu T."/>
            <person name="Ravasi T."/>
            <person name="Bayer T."/>
            <person name="Micklem G."/>
            <person name="Kim H."/>
            <person name="Bhak J."/>
            <person name="Lajeunesse T.C."/>
            <person name="Voolstra C.R."/>
        </authorList>
    </citation>
    <scope>NUCLEOTIDE SEQUENCE [LARGE SCALE GENOMIC DNA]</scope>
    <source>
        <strain evidence="2 3">CCMP2467</strain>
    </source>
</reference>
<comment type="caution">
    <text evidence="2">The sequence shown here is derived from an EMBL/GenBank/DDBJ whole genome shotgun (WGS) entry which is preliminary data.</text>
</comment>
<dbReference type="PANTHER" id="PTHR33050">
    <property type="entry name" value="REVERSE TRANSCRIPTASE DOMAIN-CONTAINING PROTEIN"/>
    <property type="match status" value="1"/>
</dbReference>
<dbReference type="InterPro" id="IPR052055">
    <property type="entry name" value="Hepadnavirus_pol/RT"/>
</dbReference>
<keyword evidence="1" id="KW-0472">Membrane</keyword>
<evidence type="ECO:0000313" key="3">
    <source>
        <dbReference type="Proteomes" id="UP000186817"/>
    </source>
</evidence>
<dbReference type="OMA" id="HHEYIRT"/>
<name>A0A1Q9EI35_SYMMI</name>
<accession>A0A1Q9EI35</accession>
<dbReference type="InterPro" id="IPR043502">
    <property type="entry name" value="DNA/RNA_pol_sf"/>
</dbReference>
<dbReference type="EMBL" id="LSRX01000147">
    <property type="protein sequence ID" value="OLQ07090.1"/>
    <property type="molecule type" value="Genomic_DNA"/>
</dbReference>
<dbReference type="OrthoDB" id="439057at2759"/>
<organism evidence="2 3">
    <name type="scientific">Symbiodinium microadriaticum</name>
    <name type="common">Dinoflagellate</name>
    <name type="synonym">Zooxanthella microadriatica</name>
    <dbReference type="NCBI Taxonomy" id="2951"/>
    <lineage>
        <taxon>Eukaryota</taxon>
        <taxon>Sar</taxon>
        <taxon>Alveolata</taxon>
        <taxon>Dinophyceae</taxon>
        <taxon>Suessiales</taxon>
        <taxon>Symbiodiniaceae</taxon>
        <taxon>Symbiodinium</taxon>
    </lineage>
</organism>
<dbReference type="Proteomes" id="UP000186817">
    <property type="component" value="Unassembled WGS sequence"/>
</dbReference>
<protein>
    <submittedName>
        <fullName evidence="2">Uncharacterized protein</fullName>
    </submittedName>
</protein>
<dbReference type="PANTHER" id="PTHR33050:SF7">
    <property type="entry name" value="RIBONUCLEASE H"/>
    <property type="match status" value="1"/>
</dbReference>
<feature type="transmembrane region" description="Helical" evidence="1">
    <location>
        <begin position="1018"/>
        <end position="1043"/>
    </location>
</feature>
<evidence type="ECO:0000313" key="2">
    <source>
        <dbReference type="EMBL" id="OLQ07090.1"/>
    </source>
</evidence>
<proteinExistence type="predicted"/>
<dbReference type="SUPFAM" id="SSF56672">
    <property type="entry name" value="DNA/RNA polymerases"/>
    <property type="match status" value="1"/>
</dbReference>
<keyword evidence="1" id="KW-0812">Transmembrane</keyword>
<gene>
    <name evidence="2" type="ORF">AK812_SmicGene9567</name>
</gene>
<keyword evidence="1" id="KW-1133">Transmembrane helix</keyword>
<feature type="transmembrane region" description="Helical" evidence="1">
    <location>
        <begin position="1055"/>
        <end position="1075"/>
    </location>
</feature>
<keyword evidence="3" id="KW-1185">Reference proteome</keyword>
<sequence length="1402" mass="155962">MSETEQSSSRGATDEALVLAASAEGKWQQLPESLRRDLGQTMPDAETLCNLCLDGSEWRGLIASFAADAAELDRSVRVIQALLAQVSASAVLRRKRRAAVHPSLQWLSVLKQARTSVPATAPVHSLEWLLRSGAKMRTRFREPKGPACSRAEKELAAVTRWRGKFADILADASVPALRDVPADMAHRWALKLAGSSRSRTLKKHIQMWQRYAKWLLASFQVTWPSSEQMVVDFIDELGEQPCGRSVPAAFLATLAFFERAADIPVDHRLSRRSIITMAIEQLSSFLDMDAEPPRKARPQPFMLILALELWVLHEDASRYSRALAWAKLVKFWSSSRCDDLLGLVPSTMELDSQGLRALLGQTKSSGPGKKVRWLPVFVDVGASFSGLLWLQAGFEIWQSEDFNFERDFLLPLPSRDWSSCCRHMADYAAVSAITKILYQQLRAPAWQQDGWYLRDIPLLCASSSPGAWTEHSKRCWLISAAVLLEIDDDQCKFLGRWRVTASHHEYIRTAARAVGQVQRRVVQAAGSDNALAEIGLKELELFLRQAGHGDSVINEQLDLLSFPTWDVSPPMSVPDAGTPVVLADAETPVDVESGEPVSFKYFVCISRNRRYRRLHRWGACGSKPNFNISEFEGFDSLDGLQYDSACKHCWPGGIQQDDGAASDSSVSTAAMNAASPDLKYHLSEVKSRLEVRNAIAAEIGLKHDESTEARQSVARLLSAWESSRAQLVAEDKMKVESKLGQTPRIVQCSEMAALRKAAEAVVGRLQDDEVPAKSLIAAKLEQVESGDLRAEDLREVLCVEDADIDLFSGIIEQGTGNLKIRPCGTGDFLRLCDDPDFAAFFSSDDSFAHGVTMGVRSEMPRTPAVFDEKLKWRSYEGETEAEAEFRSNYPGARDNAEVIEQQFVEEQKLGAMKMPVAEALKIYGSDLRVASLNAIRRSDDSFRVVHDGTHGIGVNGCIHLRDQLAYPSAGDLRQAVRVLEQPTFLLTADVKRAHRLVKIKQKEWGLQACRTSDDAPDVWLNTVGTFGISSAAVYLALFLLVYVDDLLFISRGAKELEAVAVALLFMVVIGVPFSWRKCKGGTKVEWVGYFIDIEARSVGISDKRASWICRWIEDTLAAGTVRMHDFASVLGRLNFAMAAIDHLRPFLGPLYAWSAAAGKFHSLPVPKAVAFVLRYISYMLQNGSRMRPVGSPRPAFTELFRADAKAEGEVICLGGWSVIDAPSTRECRWFSERLTRQNAPWAFVSGEPFRAIATLELFATLIGVILFKPEKCEKGTIAISAGTDNLGNTHVVGRLMTTKFPLSAFLMELSAVLMKDDLDLRLDRLPRLQNVEADSLTNEAFGDFSPRLRQRFDFGNYQGIVLQEMLDSGMELYTDAGKAYRDKVLRKKAKRSDALRVRDCWQ</sequence>